<dbReference type="Proteomes" id="UP000579153">
    <property type="component" value="Unassembled WGS sequence"/>
</dbReference>
<dbReference type="PANTHER" id="PTHR43018">
    <property type="entry name" value="PHOSPHO-2-DEHYDRO-3-DEOXYHEPTONATE ALDOLASE"/>
    <property type="match status" value="1"/>
</dbReference>
<dbReference type="SUPFAM" id="SSF51569">
    <property type="entry name" value="Aldolase"/>
    <property type="match status" value="1"/>
</dbReference>
<evidence type="ECO:0000313" key="2">
    <source>
        <dbReference type="EMBL" id="MBB5779768.1"/>
    </source>
</evidence>
<dbReference type="InterPro" id="IPR036979">
    <property type="entry name" value="CM_dom_sf"/>
</dbReference>
<reference evidence="2 3" key="1">
    <citation type="submission" date="2020-08" db="EMBL/GenBank/DDBJ databases">
        <title>Sequencing the genomes of 1000 actinobacteria strains.</title>
        <authorList>
            <person name="Klenk H.-P."/>
        </authorList>
    </citation>
    <scope>NUCLEOTIDE SEQUENCE [LARGE SCALE GENOMIC DNA]</scope>
    <source>
        <strain evidence="2 3">DSM 45507</strain>
    </source>
</reference>
<evidence type="ECO:0000259" key="1">
    <source>
        <dbReference type="PROSITE" id="PS51168"/>
    </source>
</evidence>
<evidence type="ECO:0000313" key="3">
    <source>
        <dbReference type="Proteomes" id="UP000579153"/>
    </source>
</evidence>
<organism evidence="2 3">
    <name type="scientific">Nonomuraea jabiensis</name>
    <dbReference type="NCBI Taxonomy" id="882448"/>
    <lineage>
        <taxon>Bacteria</taxon>
        <taxon>Bacillati</taxon>
        <taxon>Actinomycetota</taxon>
        <taxon>Actinomycetes</taxon>
        <taxon>Streptosporangiales</taxon>
        <taxon>Streptosporangiaceae</taxon>
        <taxon>Nonomuraea</taxon>
    </lineage>
</organism>
<proteinExistence type="predicted"/>
<comment type="caution">
    <text evidence="2">The sequence shown here is derived from an EMBL/GenBank/DDBJ whole genome shotgun (WGS) entry which is preliminary data.</text>
</comment>
<protein>
    <submittedName>
        <fullName evidence="2">Chorismate mutase</fullName>
    </submittedName>
</protein>
<dbReference type="InterPro" id="IPR052899">
    <property type="entry name" value="Class-I_DAHP_synthase"/>
</dbReference>
<dbReference type="PROSITE" id="PS51168">
    <property type="entry name" value="CHORISMATE_MUT_2"/>
    <property type="match status" value="1"/>
</dbReference>
<dbReference type="AlphaFoldDB" id="A0A7W9G9V0"/>
<dbReference type="GO" id="GO:0004106">
    <property type="term" value="F:chorismate mutase activity"/>
    <property type="evidence" value="ECO:0007669"/>
    <property type="project" value="InterPro"/>
</dbReference>
<dbReference type="SUPFAM" id="SSF48600">
    <property type="entry name" value="Chorismate mutase II"/>
    <property type="match status" value="1"/>
</dbReference>
<dbReference type="EMBL" id="JACHMB010000001">
    <property type="protein sequence ID" value="MBB5779768.1"/>
    <property type="molecule type" value="Genomic_DNA"/>
</dbReference>
<dbReference type="GO" id="GO:0046417">
    <property type="term" value="P:chorismate metabolic process"/>
    <property type="evidence" value="ECO:0007669"/>
    <property type="project" value="InterPro"/>
</dbReference>
<sequence>MSSTLERRAVAVGGTLVGEGPAVVIGGRVDLRAYRGEADAYEVLGERATLVEPYSAADLPAIAERADAVVVGSSWTRDIPLVRSAAGLGLPVVVERRPAASLEEWLELADYCAREGDGRVLLCEGGRLDLGMMRAARAVSGRPVLADVSRDAALSAAAVAAGADGLVVSSAGQATPAAKLGTYAGARTAESSRSGTLEFVGPGSLAEARQELPPATALRAAEEAVTVVGALVRPEAPGTLPECREAIDRVDAALATLLERRAALAGIVQRIKPVGGFAGRDLARERALVARMALRAPSLGEARLAPIMNAVIEAGLHLAEERSAE</sequence>
<dbReference type="Gene3D" id="1.20.59.10">
    <property type="entry name" value="Chorismate mutase"/>
    <property type="match status" value="1"/>
</dbReference>
<dbReference type="InterPro" id="IPR002701">
    <property type="entry name" value="CM_II_prokaryot"/>
</dbReference>
<dbReference type="InterPro" id="IPR013785">
    <property type="entry name" value="Aldolase_TIM"/>
</dbReference>
<dbReference type="Pfam" id="PF01817">
    <property type="entry name" value="CM_2"/>
    <property type="match status" value="1"/>
</dbReference>
<dbReference type="RefSeq" id="WP_185073028.1">
    <property type="nucleotide sequence ID" value="NZ_JACHMB010000001.1"/>
</dbReference>
<dbReference type="SMART" id="SM00830">
    <property type="entry name" value="CM_2"/>
    <property type="match status" value="1"/>
</dbReference>
<feature type="domain" description="Chorismate mutase" evidence="1">
    <location>
        <begin position="234"/>
        <end position="323"/>
    </location>
</feature>
<accession>A0A7W9G9V0</accession>
<dbReference type="PANTHER" id="PTHR43018:SF2">
    <property type="entry name" value="PHOSPHO-2-DEHYDRO-3-DEOXYHEPTONATE ALDOLASE"/>
    <property type="match status" value="1"/>
</dbReference>
<keyword evidence="3" id="KW-1185">Reference proteome</keyword>
<name>A0A7W9G9V0_9ACTN</name>
<dbReference type="Gene3D" id="3.20.20.70">
    <property type="entry name" value="Aldolase class I"/>
    <property type="match status" value="1"/>
</dbReference>
<gene>
    <name evidence="2" type="ORF">HD596_006524</name>
</gene>
<dbReference type="InterPro" id="IPR036263">
    <property type="entry name" value="Chorismate_II_sf"/>
</dbReference>